<dbReference type="InterPro" id="IPR013785">
    <property type="entry name" value="Aldolase_TIM"/>
</dbReference>
<sequence>AEAILTSGQADAVLLGRELLRDPHWPRRAVRELGVPSPLPWPEQYGYAV</sequence>
<evidence type="ECO:0000313" key="2">
    <source>
        <dbReference type="Proteomes" id="UP001597024"/>
    </source>
</evidence>
<keyword evidence="2" id="KW-1185">Reference proteome</keyword>
<evidence type="ECO:0000313" key="1">
    <source>
        <dbReference type="EMBL" id="MFD0890527.1"/>
    </source>
</evidence>
<dbReference type="SUPFAM" id="SSF51395">
    <property type="entry name" value="FMN-linked oxidoreductases"/>
    <property type="match status" value="1"/>
</dbReference>
<reference evidence="2" key="1">
    <citation type="journal article" date="2019" name="Int. J. Syst. Evol. Microbiol.">
        <title>The Global Catalogue of Microorganisms (GCM) 10K type strain sequencing project: providing services to taxonomists for standard genome sequencing and annotation.</title>
        <authorList>
            <consortium name="The Broad Institute Genomics Platform"/>
            <consortium name="The Broad Institute Genome Sequencing Center for Infectious Disease"/>
            <person name="Wu L."/>
            <person name="Ma J."/>
        </authorList>
    </citation>
    <scope>NUCLEOTIDE SEQUENCE [LARGE SCALE GENOMIC DNA]</scope>
    <source>
        <strain evidence="2">CCUG 62974</strain>
    </source>
</reference>
<dbReference type="Proteomes" id="UP001597024">
    <property type="component" value="Unassembled WGS sequence"/>
</dbReference>
<gene>
    <name evidence="1" type="ORF">ACFQ08_38795</name>
</gene>
<feature type="non-terminal residue" evidence="1">
    <location>
        <position position="1"/>
    </location>
</feature>
<dbReference type="EMBL" id="JBHTHX010002498">
    <property type="protein sequence ID" value="MFD0890527.1"/>
    <property type="molecule type" value="Genomic_DNA"/>
</dbReference>
<protein>
    <submittedName>
        <fullName evidence="1">NADH:flavin oxidoreductase/NADH oxidase</fullName>
    </submittedName>
</protein>
<dbReference type="Gene3D" id="3.20.20.70">
    <property type="entry name" value="Aldolase class I"/>
    <property type="match status" value="1"/>
</dbReference>
<comment type="caution">
    <text evidence="1">The sequence shown here is derived from an EMBL/GenBank/DDBJ whole genome shotgun (WGS) entry which is preliminary data.</text>
</comment>
<organism evidence="1 2">
    <name type="scientific">Streptosporangium algeriense</name>
    <dbReference type="NCBI Taxonomy" id="1682748"/>
    <lineage>
        <taxon>Bacteria</taxon>
        <taxon>Bacillati</taxon>
        <taxon>Actinomycetota</taxon>
        <taxon>Actinomycetes</taxon>
        <taxon>Streptosporangiales</taxon>
        <taxon>Streptosporangiaceae</taxon>
        <taxon>Streptosporangium</taxon>
    </lineage>
</organism>
<proteinExistence type="predicted"/>
<accession>A0ABW3E677</accession>
<name>A0ABW3E677_9ACTN</name>